<comment type="caution">
    <text evidence="1">The sequence shown here is derived from an EMBL/GenBank/DDBJ whole genome shotgun (WGS) entry which is preliminary data.</text>
</comment>
<proteinExistence type="predicted"/>
<dbReference type="Proteomes" id="UP000643279">
    <property type="component" value="Unassembled WGS sequence"/>
</dbReference>
<organism evidence="1 2">
    <name type="scientific">Arthrobacter liuii</name>
    <dbReference type="NCBI Taxonomy" id="1476996"/>
    <lineage>
        <taxon>Bacteria</taxon>
        <taxon>Bacillati</taxon>
        <taxon>Actinomycetota</taxon>
        <taxon>Actinomycetes</taxon>
        <taxon>Micrococcales</taxon>
        <taxon>Micrococcaceae</taxon>
        <taxon>Arthrobacter</taxon>
    </lineage>
</organism>
<evidence type="ECO:0000313" key="1">
    <source>
        <dbReference type="EMBL" id="GGH99821.1"/>
    </source>
</evidence>
<sequence length="60" mass="6291">MGRVAEYAGPLQERLACDVVPVLLGNGTPTDSSVFDGVDGVVVGGGMTPGYWECLRPRQP</sequence>
<keyword evidence="2" id="KW-1185">Reference proteome</keyword>
<accession>A0ABQ2AWM7</accession>
<reference evidence="2" key="1">
    <citation type="journal article" date="2019" name="Int. J. Syst. Evol. Microbiol.">
        <title>The Global Catalogue of Microorganisms (GCM) 10K type strain sequencing project: providing services to taxonomists for standard genome sequencing and annotation.</title>
        <authorList>
            <consortium name="The Broad Institute Genomics Platform"/>
            <consortium name="The Broad Institute Genome Sequencing Center for Infectious Disease"/>
            <person name="Wu L."/>
            <person name="Ma J."/>
        </authorList>
    </citation>
    <scope>NUCLEOTIDE SEQUENCE [LARGE SCALE GENOMIC DNA]</scope>
    <source>
        <strain evidence="2">CGMCC 1.12778</strain>
    </source>
</reference>
<name>A0ABQ2AWM7_9MICC</name>
<evidence type="ECO:0000313" key="2">
    <source>
        <dbReference type="Proteomes" id="UP000643279"/>
    </source>
</evidence>
<protein>
    <submittedName>
        <fullName evidence="1">Uncharacterized protein</fullName>
    </submittedName>
</protein>
<gene>
    <name evidence="1" type="ORF">GCM10007170_35540</name>
</gene>
<dbReference type="EMBL" id="BMFW01000023">
    <property type="protein sequence ID" value="GGH99821.1"/>
    <property type="molecule type" value="Genomic_DNA"/>
</dbReference>